<evidence type="ECO:0000313" key="2">
    <source>
        <dbReference type="EMBL" id="KIL77961.1"/>
    </source>
</evidence>
<dbReference type="EMBL" id="JXLP01000011">
    <property type="protein sequence ID" value="KIL77961.1"/>
    <property type="molecule type" value="Genomic_DNA"/>
</dbReference>
<keyword evidence="3" id="KW-1185">Reference proteome</keyword>
<evidence type="ECO:0000256" key="1">
    <source>
        <dbReference type="SAM" id="Phobius"/>
    </source>
</evidence>
<keyword evidence="1" id="KW-1133">Transmembrane helix</keyword>
<feature type="transmembrane region" description="Helical" evidence="1">
    <location>
        <begin position="12"/>
        <end position="34"/>
    </location>
</feature>
<gene>
    <name evidence="2" type="ORF">SD77_0940</name>
</gene>
<reference evidence="2 3" key="1">
    <citation type="submission" date="2015-01" db="EMBL/GenBank/DDBJ databases">
        <title>Genome Assembly of Bacillus badius MTCC 1458.</title>
        <authorList>
            <person name="Verma A."/>
            <person name="Khatri I."/>
            <person name="Mual P."/>
            <person name="Subramanian S."/>
            <person name="Krishnamurthi S."/>
        </authorList>
    </citation>
    <scope>NUCLEOTIDE SEQUENCE [LARGE SCALE GENOMIC DNA]</scope>
    <source>
        <strain evidence="2 3">MTCC 1458</strain>
    </source>
</reference>
<comment type="caution">
    <text evidence="2">The sequence shown here is derived from an EMBL/GenBank/DDBJ whole genome shotgun (WGS) entry which is preliminary data.</text>
</comment>
<accession>A0ABR5AT79</accession>
<evidence type="ECO:0000313" key="3">
    <source>
        <dbReference type="Proteomes" id="UP000031982"/>
    </source>
</evidence>
<proteinExistence type="predicted"/>
<keyword evidence="1" id="KW-0812">Transmembrane</keyword>
<keyword evidence="1" id="KW-0472">Membrane</keyword>
<dbReference type="Proteomes" id="UP000031982">
    <property type="component" value="Unassembled WGS sequence"/>
</dbReference>
<protein>
    <submittedName>
        <fullName evidence="2">Uncharacterized protein</fullName>
    </submittedName>
</protein>
<name>A0ABR5AT79_BACBA</name>
<sequence>MALLSPRQLSSFAFSLQLPLQAVCFMLAAAGWRFSFL</sequence>
<organism evidence="2 3">
    <name type="scientific">Bacillus badius</name>
    <dbReference type="NCBI Taxonomy" id="1455"/>
    <lineage>
        <taxon>Bacteria</taxon>
        <taxon>Bacillati</taxon>
        <taxon>Bacillota</taxon>
        <taxon>Bacilli</taxon>
        <taxon>Bacillales</taxon>
        <taxon>Bacillaceae</taxon>
        <taxon>Pseudobacillus</taxon>
    </lineage>
</organism>